<feature type="compositionally biased region" description="Basic residues" evidence="1">
    <location>
        <begin position="225"/>
        <end position="239"/>
    </location>
</feature>
<gene>
    <name evidence="2" type="ORF">BN13_150055</name>
</gene>
<accession>A0A077M6G8</accession>
<feature type="region of interest" description="Disordered" evidence="1">
    <location>
        <begin position="1"/>
        <end position="145"/>
    </location>
</feature>
<dbReference type="Proteomes" id="UP000035720">
    <property type="component" value="Unassembled WGS sequence"/>
</dbReference>
<reference evidence="2 3" key="1">
    <citation type="journal article" date="2013" name="ISME J.">
        <title>A metabolic model for members of the genus Tetrasphaera involved in enhanced biological phosphorus removal.</title>
        <authorList>
            <person name="Kristiansen R."/>
            <person name="Nguyen H.T.T."/>
            <person name="Saunders A.M."/>
            <person name="Nielsen J.L."/>
            <person name="Wimmer R."/>
            <person name="Le V.Q."/>
            <person name="McIlroy S.J."/>
            <person name="Petrovski S."/>
            <person name="Seviour R.J."/>
            <person name="Calteau A."/>
            <person name="Nielsen K.L."/>
            <person name="Nielsen P.H."/>
        </authorList>
    </citation>
    <scope>NUCLEOTIDE SEQUENCE [LARGE SCALE GENOMIC DNA]</scope>
    <source>
        <strain evidence="2 3">Ben 74</strain>
    </source>
</reference>
<evidence type="ECO:0000313" key="2">
    <source>
        <dbReference type="EMBL" id="CCI52194.1"/>
    </source>
</evidence>
<protein>
    <submittedName>
        <fullName evidence="2">Uncharacterized protein</fullName>
    </submittedName>
</protein>
<feature type="region of interest" description="Disordered" evidence="1">
    <location>
        <begin position="191"/>
        <end position="239"/>
    </location>
</feature>
<evidence type="ECO:0000256" key="1">
    <source>
        <dbReference type="SAM" id="MobiDB-lite"/>
    </source>
</evidence>
<proteinExistence type="predicted"/>
<dbReference type="AlphaFoldDB" id="A0A077M6G8"/>
<keyword evidence="3" id="KW-1185">Reference proteome</keyword>
<feature type="compositionally biased region" description="Basic and acidic residues" evidence="1">
    <location>
        <begin position="110"/>
        <end position="124"/>
    </location>
</feature>
<evidence type="ECO:0000313" key="3">
    <source>
        <dbReference type="Proteomes" id="UP000035720"/>
    </source>
</evidence>
<dbReference type="STRING" id="1193518.BN13_150055"/>
<name>A0A077M6G8_9MICO</name>
<dbReference type="EMBL" id="CAJC01000057">
    <property type="protein sequence ID" value="CCI52194.1"/>
    <property type="molecule type" value="Genomic_DNA"/>
</dbReference>
<feature type="compositionally biased region" description="Basic residues" evidence="1">
    <location>
        <begin position="24"/>
        <end position="45"/>
    </location>
</feature>
<sequence>MDDQRPHAGELLPQQGAPADRQRAPGRSRARRRLRRAGARPRRRPLGPGRRGPPRGGAFAERRRRRTQPPGVEEGRLPDPGRPCSGAQEGWSEEGPQGASVQQALIAGRPRPDPRPQRGIRPDGCRASASAGQRHPGPLTLRRRESVLSAATRWPDELARRVGPDEWAAVVGLAPGRTTMREADRSLARPQPHFLEGPECLDSSAPTACADSRTRRSPPNWRSVCRSRRRRFSANRRGR</sequence>
<organism evidence="2 3">
    <name type="scientific">Nostocoides jenkinsii Ben 74</name>
    <dbReference type="NCBI Taxonomy" id="1193518"/>
    <lineage>
        <taxon>Bacteria</taxon>
        <taxon>Bacillati</taxon>
        <taxon>Actinomycetota</taxon>
        <taxon>Actinomycetes</taxon>
        <taxon>Micrococcales</taxon>
        <taxon>Intrasporangiaceae</taxon>
        <taxon>Nostocoides</taxon>
    </lineage>
</organism>
<comment type="caution">
    <text evidence="2">The sequence shown here is derived from an EMBL/GenBank/DDBJ whole genome shotgun (WGS) entry which is preliminary data.</text>
</comment>